<keyword evidence="3" id="KW-1185">Reference proteome</keyword>
<comment type="caution">
    <text evidence="2">The sequence shown here is derived from an EMBL/GenBank/DDBJ whole genome shotgun (WGS) entry which is preliminary data.</text>
</comment>
<feature type="transmembrane region" description="Helical" evidence="1">
    <location>
        <begin position="20"/>
        <end position="40"/>
    </location>
</feature>
<accession>A0ABS4G6K8</accession>
<evidence type="ECO:0008006" key="4">
    <source>
        <dbReference type="Google" id="ProtNLM"/>
    </source>
</evidence>
<protein>
    <recommendedName>
        <fullName evidence="4">Type II secretion system protein</fullName>
    </recommendedName>
</protein>
<keyword evidence="1" id="KW-0472">Membrane</keyword>
<name>A0ABS4G6K8_9CLOT</name>
<evidence type="ECO:0000313" key="3">
    <source>
        <dbReference type="Proteomes" id="UP001519271"/>
    </source>
</evidence>
<organism evidence="2 3">
    <name type="scientific">Youngiibacter multivorans</name>
    <dbReference type="NCBI Taxonomy" id="937251"/>
    <lineage>
        <taxon>Bacteria</taxon>
        <taxon>Bacillati</taxon>
        <taxon>Bacillota</taxon>
        <taxon>Clostridia</taxon>
        <taxon>Eubacteriales</taxon>
        <taxon>Clostridiaceae</taxon>
        <taxon>Youngiibacter</taxon>
    </lineage>
</organism>
<dbReference type="Proteomes" id="UP001519271">
    <property type="component" value="Unassembled WGS sequence"/>
</dbReference>
<keyword evidence="1" id="KW-0812">Transmembrane</keyword>
<sequence length="128" mass="14502">MRNHDKFRNTGYGHKVRKGYISILATFAVLAVFIALQSIISESMDSRLKLIRYKEQLAFDYRVEAYYLMIREGNLDVPEGEAFGSLNSYSLESASSGDTWISIVTVGGVTSINGYLDKDRRGTYEIRD</sequence>
<proteinExistence type="predicted"/>
<evidence type="ECO:0000313" key="2">
    <source>
        <dbReference type="EMBL" id="MBP1920087.1"/>
    </source>
</evidence>
<feature type="transmembrane region" description="Helical" evidence="1">
    <location>
        <begin position="99"/>
        <end position="116"/>
    </location>
</feature>
<dbReference type="EMBL" id="JAGGKC010000023">
    <property type="protein sequence ID" value="MBP1920087.1"/>
    <property type="molecule type" value="Genomic_DNA"/>
</dbReference>
<dbReference type="RefSeq" id="WP_209460265.1">
    <property type="nucleotide sequence ID" value="NZ_JAGGKC010000023.1"/>
</dbReference>
<gene>
    <name evidence="2" type="ORF">J2Z34_002585</name>
</gene>
<evidence type="ECO:0000256" key="1">
    <source>
        <dbReference type="SAM" id="Phobius"/>
    </source>
</evidence>
<keyword evidence="1" id="KW-1133">Transmembrane helix</keyword>
<reference evidence="2 3" key="1">
    <citation type="submission" date="2021-03" db="EMBL/GenBank/DDBJ databases">
        <title>Genomic Encyclopedia of Type Strains, Phase IV (KMG-IV): sequencing the most valuable type-strain genomes for metagenomic binning, comparative biology and taxonomic classification.</title>
        <authorList>
            <person name="Goeker M."/>
        </authorList>
    </citation>
    <scope>NUCLEOTIDE SEQUENCE [LARGE SCALE GENOMIC DNA]</scope>
    <source>
        <strain evidence="2 3">DSM 6139</strain>
    </source>
</reference>